<dbReference type="CDD" id="cd04301">
    <property type="entry name" value="NAT_SF"/>
    <property type="match status" value="1"/>
</dbReference>
<dbReference type="RefSeq" id="WP_162357244.1">
    <property type="nucleotide sequence ID" value="NZ_CP048209.1"/>
</dbReference>
<protein>
    <submittedName>
        <fullName evidence="4">GNAT family N-acetyltransferase</fullName>
    </submittedName>
</protein>
<reference evidence="4 5" key="1">
    <citation type="submission" date="2020-01" db="EMBL/GenBank/DDBJ databases">
        <title>Paenibacillus sp. nov., isolated from tomato rhizosphere.</title>
        <authorList>
            <person name="Weon H.-Y."/>
            <person name="Lee S.A."/>
        </authorList>
    </citation>
    <scope>NUCLEOTIDE SEQUENCE [LARGE SCALE GENOMIC DNA]</scope>
    <source>
        <strain evidence="4 5">12200R-189</strain>
    </source>
</reference>
<dbReference type="Gene3D" id="3.40.630.30">
    <property type="match status" value="1"/>
</dbReference>
<dbReference type="EMBL" id="CP048209">
    <property type="protein sequence ID" value="QHT60804.1"/>
    <property type="molecule type" value="Genomic_DNA"/>
</dbReference>
<name>A0A6C0G089_9BACL</name>
<dbReference type="InterPro" id="IPR050832">
    <property type="entry name" value="Bact_Acetyltransf"/>
</dbReference>
<evidence type="ECO:0000256" key="1">
    <source>
        <dbReference type="ARBA" id="ARBA00022679"/>
    </source>
</evidence>
<accession>A0A6C0G089</accession>
<dbReference type="PANTHER" id="PTHR43877">
    <property type="entry name" value="AMINOALKYLPHOSPHONATE N-ACETYLTRANSFERASE-RELATED-RELATED"/>
    <property type="match status" value="1"/>
</dbReference>
<dbReference type="GO" id="GO:0016747">
    <property type="term" value="F:acyltransferase activity, transferring groups other than amino-acyl groups"/>
    <property type="evidence" value="ECO:0007669"/>
    <property type="project" value="InterPro"/>
</dbReference>
<proteinExistence type="predicted"/>
<evidence type="ECO:0000313" key="5">
    <source>
        <dbReference type="Proteomes" id="UP000476064"/>
    </source>
</evidence>
<dbReference type="PROSITE" id="PS51186">
    <property type="entry name" value="GNAT"/>
    <property type="match status" value="1"/>
</dbReference>
<dbReference type="AlphaFoldDB" id="A0A6C0G089"/>
<gene>
    <name evidence="4" type="ORF">GXP70_13165</name>
</gene>
<evidence type="ECO:0000259" key="3">
    <source>
        <dbReference type="PROSITE" id="PS51186"/>
    </source>
</evidence>
<evidence type="ECO:0000256" key="2">
    <source>
        <dbReference type="ARBA" id="ARBA00023315"/>
    </source>
</evidence>
<sequence length="158" mass="17486">MFKHRPLAEEDLATIASFPQSEDELFYVSPRFLYPLTAEQIARLLQDRHAPTVIVDSSDGSAAGYANLYDRTSESCWLGNVIIAPSYRGTGAAAALIEAMKRLAKTELGVRRLQLSCHQSNARGLAFYHKCGFKPYDMRIAAYGARGKIITIQMAISL</sequence>
<dbReference type="KEGG" id="plyc:GXP70_13165"/>
<keyword evidence="5" id="KW-1185">Reference proteome</keyword>
<feature type="domain" description="N-acetyltransferase" evidence="3">
    <location>
        <begin position="2"/>
        <end position="158"/>
    </location>
</feature>
<evidence type="ECO:0000313" key="4">
    <source>
        <dbReference type="EMBL" id="QHT60804.1"/>
    </source>
</evidence>
<dbReference type="InterPro" id="IPR000182">
    <property type="entry name" value="GNAT_dom"/>
</dbReference>
<dbReference type="InterPro" id="IPR016181">
    <property type="entry name" value="Acyl_CoA_acyltransferase"/>
</dbReference>
<dbReference type="PANTHER" id="PTHR43877:SF2">
    <property type="entry name" value="AMINOALKYLPHOSPHONATE N-ACETYLTRANSFERASE-RELATED"/>
    <property type="match status" value="1"/>
</dbReference>
<keyword evidence="1 4" id="KW-0808">Transferase</keyword>
<dbReference type="SUPFAM" id="SSF55729">
    <property type="entry name" value="Acyl-CoA N-acyltransferases (Nat)"/>
    <property type="match status" value="1"/>
</dbReference>
<keyword evidence="2" id="KW-0012">Acyltransferase</keyword>
<organism evidence="4 5">
    <name type="scientific">Paenibacillus lycopersici</name>
    <dbReference type="NCBI Taxonomy" id="2704462"/>
    <lineage>
        <taxon>Bacteria</taxon>
        <taxon>Bacillati</taxon>
        <taxon>Bacillota</taxon>
        <taxon>Bacilli</taxon>
        <taxon>Bacillales</taxon>
        <taxon>Paenibacillaceae</taxon>
        <taxon>Paenibacillus</taxon>
    </lineage>
</organism>
<dbReference type="Proteomes" id="UP000476064">
    <property type="component" value="Chromosome"/>
</dbReference>
<dbReference type="Pfam" id="PF00583">
    <property type="entry name" value="Acetyltransf_1"/>
    <property type="match status" value="1"/>
</dbReference>